<proteinExistence type="predicted"/>
<dbReference type="InterPro" id="IPR036286">
    <property type="entry name" value="LexA/Signal_pep-like_sf"/>
</dbReference>
<dbReference type="RefSeq" id="WP_008825545.1">
    <property type="nucleotide sequence ID" value="NZ_AFNU02000013.1"/>
</dbReference>
<keyword evidence="3 7" id="KW-1133">Transmembrane helix</keyword>
<dbReference type="GO" id="GO:0016020">
    <property type="term" value="C:membrane"/>
    <property type="evidence" value="ECO:0007669"/>
    <property type="project" value="UniProtKB-SubCell"/>
</dbReference>
<dbReference type="OrthoDB" id="1648066at2"/>
<keyword evidence="4 7" id="KW-0472">Membrane</keyword>
<reference evidence="8 9" key="1">
    <citation type="journal article" date="2011" name="J. Bacteriol.">
        <title>Genome sequence of Haloplasma contractile, an unusual contractile bacterium from a deep-sea anoxic brine lake.</title>
        <authorList>
            <person name="Antunes A."/>
            <person name="Alam I."/>
            <person name="El Dorry H."/>
            <person name="Siam R."/>
            <person name="Robertson A."/>
            <person name="Bajic V.B."/>
            <person name="Stingl U."/>
        </authorList>
    </citation>
    <scope>NUCLEOTIDE SEQUENCE [LARGE SCALE GENOMIC DNA]</scope>
    <source>
        <strain evidence="8 9">SSD-17B</strain>
    </source>
</reference>
<dbReference type="STRING" id="1033810.HLPCO_002668"/>
<dbReference type="EC" id="3.4.21.89" evidence="5"/>
<dbReference type="InParanoid" id="F7PWB5"/>
<protein>
    <recommendedName>
        <fullName evidence="5">Signal peptidase I</fullName>
        <ecNumber evidence="5">3.4.21.89</ecNumber>
    </recommendedName>
</protein>
<dbReference type="eggNOG" id="COG0681">
    <property type="taxonomic scope" value="Bacteria"/>
</dbReference>
<dbReference type="InterPro" id="IPR001733">
    <property type="entry name" value="Peptidase_S26B"/>
</dbReference>
<evidence type="ECO:0000313" key="9">
    <source>
        <dbReference type="Proteomes" id="UP000005707"/>
    </source>
</evidence>
<dbReference type="SUPFAM" id="SSF51306">
    <property type="entry name" value="LexA/Signal peptidase"/>
    <property type="match status" value="1"/>
</dbReference>
<reference evidence="8 9" key="2">
    <citation type="journal article" date="2013" name="PLoS ONE">
        <title>INDIGO - INtegrated Data Warehouse of MIcrobial GenOmes with Examples from the Red Sea Extremophiles.</title>
        <authorList>
            <person name="Alam I."/>
            <person name="Antunes A."/>
            <person name="Kamau A.A."/>
            <person name="Ba Alawi W."/>
            <person name="Kalkatawi M."/>
            <person name="Stingl U."/>
            <person name="Bajic V.B."/>
        </authorList>
    </citation>
    <scope>NUCLEOTIDE SEQUENCE [LARGE SCALE GENOMIC DNA]</scope>
    <source>
        <strain evidence="8 9">SSD-17B</strain>
    </source>
</reference>
<dbReference type="CDD" id="cd06462">
    <property type="entry name" value="Peptidase_S24_S26"/>
    <property type="match status" value="1"/>
</dbReference>
<feature type="transmembrane region" description="Helical" evidence="7">
    <location>
        <begin position="151"/>
        <end position="173"/>
    </location>
</feature>
<gene>
    <name evidence="8" type="ORF">HLPCO_002668</name>
</gene>
<keyword evidence="6" id="KW-0175">Coiled coil</keyword>
<dbReference type="EMBL" id="AFNU02000013">
    <property type="protein sequence ID" value="ERJ11228.1"/>
    <property type="molecule type" value="Genomic_DNA"/>
</dbReference>
<accession>F7PWB5</accession>
<organism evidence="8 9">
    <name type="scientific">Haloplasma contractile SSD-17B</name>
    <dbReference type="NCBI Taxonomy" id="1033810"/>
    <lineage>
        <taxon>Bacteria</taxon>
        <taxon>Bacillati</taxon>
        <taxon>Mycoplasmatota</taxon>
        <taxon>Mollicutes</taxon>
        <taxon>Haloplasmatales</taxon>
        <taxon>Haloplasmataceae</taxon>
        <taxon>Haloplasma</taxon>
    </lineage>
</organism>
<evidence type="ECO:0000313" key="8">
    <source>
        <dbReference type="EMBL" id="ERJ11228.1"/>
    </source>
</evidence>
<sequence length="222" mass="25218">MKKIELNKEVIKKSLSVFMIGFALFMLIFTIVSVNVNKDYGRGFMGYKLFIVLSDSMKPKFEAGDIVISKVVNSESLQSGDTVTFYVNDGTVVTHQIQGKTVHESKDAFITKGINVDQADEDPVLASNVIGKYLFRIPNGGHLLDFIKTPIGYITTIFMPLLVLIAMSGWEFIKQFKEYKREKTQEIEVKKAELDAEIERNKKLYEELNQMKEQLKMNGNNG</sequence>
<dbReference type="Proteomes" id="UP000005707">
    <property type="component" value="Unassembled WGS sequence"/>
</dbReference>
<keyword evidence="9" id="KW-1185">Reference proteome</keyword>
<name>F7PWB5_9MOLU</name>
<evidence type="ECO:0000256" key="2">
    <source>
        <dbReference type="ARBA" id="ARBA00022692"/>
    </source>
</evidence>
<dbReference type="GO" id="GO:0004252">
    <property type="term" value="F:serine-type endopeptidase activity"/>
    <property type="evidence" value="ECO:0007669"/>
    <property type="project" value="UniProtKB-UniRule"/>
</dbReference>
<dbReference type="GO" id="GO:0006465">
    <property type="term" value="P:signal peptide processing"/>
    <property type="evidence" value="ECO:0007669"/>
    <property type="project" value="UniProtKB-UniRule"/>
</dbReference>
<feature type="transmembrane region" description="Helical" evidence="7">
    <location>
        <begin position="15"/>
        <end position="36"/>
    </location>
</feature>
<keyword evidence="2 7" id="KW-0812">Transmembrane</keyword>
<evidence type="ECO:0000256" key="4">
    <source>
        <dbReference type="ARBA" id="ARBA00023136"/>
    </source>
</evidence>
<comment type="caution">
    <text evidence="8">The sequence shown here is derived from an EMBL/GenBank/DDBJ whole genome shotgun (WGS) entry which is preliminary data.</text>
</comment>
<comment type="subcellular location">
    <subcellularLocation>
        <location evidence="1">Membrane</location>
    </subcellularLocation>
</comment>
<evidence type="ECO:0000256" key="3">
    <source>
        <dbReference type="ARBA" id="ARBA00022989"/>
    </source>
</evidence>
<evidence type="ECO:0000256" key="7">
    <source>
        <dbReference type="SAM" id="Phobius"/>
    </source>
</evidence>
<evidence type="ECO:0000256" key="1">
    <source>
        <dbReference type="ARBA" id="ARBA00004370"/>
    </source>
</evidence>
<evidence type="ECO:0000256" key="6">
    <source>
        <dbReference type="SAM" id="Coils"/>
    </source>
</evidence>
<dbReference type="PRINTS" id="PR00728">
    <property type="entry name" value="SIGNALPTASE"/>
</dbReference>
<feature type="coiled-coil region" evidence="6">
    <location>
        <begin position="180"/>
        <end position="221"/>
    </location>
</feature>
<dbReference type="AlphaFoldDB" id="F7PWB5"/>
<dbReference type="NCBIfam" id="TIGR02228">
    <property type="entry name" value="sigpep_I_arch"/>
    <property type="match status" value="1"/>
</dbReference>
<keyword evidence="8" id="KW-0378">Hydrolase</keyword>
<evidence type="ECO:0000256" key="5">
    <source>
        <dbReference type="NCBIfam" id="TIGR02228"/>
    </source>
</evidence>
<dbReference type="FunCoup" id="F7PWB5">
    <property type="interactions" value="54"/>
</dbReference>
<dbReference type="GO" id="GO:0009003">
    <property type="term" value="F:signal peptidase activity"/>
    <property type="evidence" value="ECO:0007669"/>
    <property type="project" value="UniProtKB-EC"/>
</dbReference>